<keyword evidence="1" id="KW-0808">Transferase</keyword>
<dbReference type="CDD" id="cd01174">
    <property type="entry name" value="ribokinase"/>
    <property type="match status" value="1"/>
</dbReference>
<protein>
    <submittedName>
        <fullName evidence="4">Ribokinase</fullName>
    </submittedName>
</protein>
<dbReference type="EMBL" id="LT629690">
    <property type="protein sequence ID" value="SDF93466.1"/>
    <property type="molecule type" value="Genomic_DNA"/>
</dbReference>
<keyword evidence="2 4" id="KW-0418">Kinase</keyword>
<dbReference type="AlphaFoldDB" id="A0A1G7Q4M8"/>
<dbReference type="InterPro" id="IPR011877">
    <property type="entry name" value="Ribokinase"/>
</dbReference>
<accession>A0A1G7Q4M8</accession>
<proteinExistence type="predicted"/>
<dbReference type="Pfam" id="PF00294">
    <property type="entry name" value="PfkB"/>
    <property type="match status" value="1"/>
</dbReference>
<organism evidence="4 5">
    <name type="scientific">Terriglobus roseus</name>
    <dbReference type="NCBI Taxonomy" id="392734"/>
    <lineage>
        <taxon>Bacteria</taxon>
        <taxon>Pseudomonadati</taxon>
        <taxon>Acidobacteriota</taxon>
        <taxon>Terriglobia</taxon>
        <taxon>Terriglobales</taxon>
        <taxon>Acidobacteriaceae</taxon>
        <taxon>Terriglobus</taxon>
    </lineage>
</organism>
<dbReference type="PROSITE" id="PS00584">
    <property type="entry name" value="PFKB_KINASES_2"/>
    <property type="match status" value="1"/>
</dbReference>
<evidence type="ECO:0000256" key="2">
    <source>
        <dbReference type="ARBA" id="ARBA00022777"/>
    </source>
</evidence>
<dbReference type="PANTHER" id="PTHR10584:SF166">
    <property type="entry name" value="RIBOKINASE"/>
    <property type="match status" value="1"/>
</dbReference>
<reference evidence="4 5" key="1">
    <citation type="submission" date="2016-10" db="EMBL/GenBank/DDBJ databases">
        <authorList>
            <person name="de Groot N.N."/>
        </authorList>
    </citation>
    <scope>NUCLEOTIDE SEQUENCE [LARGE SCALE GENOMIC DNA]</scope>
    <source>
        <strain evidence="4 5">GAS232</strain>
    </source>
</reference>
<dbReference type="Gene3D" id="3.40.1190.20">
    <property type="match status" value="1"/>
</dbReference>
<gene>
    <name evidence="4" type="ORF">SAMN05444167_3745</name>
</gene>
<sequence>MIGRVGADSFGEVLRNALIVEGIDTSTVVTVEGPSGVAAITVAADGTNSIVVTPAANATLQPADIAAARNQIRKASIVLAQLETPLETITALAQECREAKIPLILDPAPAQPLPLELLRSVTWLTPNESETRTLLGRTTVMTEAKAAERLLALGARNVILKLGPRGVYLAGADVPTPAFVPSPDLRAVDTTAAGDCFNGAFAVALTEGRSPVEAAGFACAAAALSITRTGAQTGMPYRSDVNKLLRSLT</sequence>
<evidence type="ECO:0000313" key="4">
    <source>
        <dbReference type="EMBL" id="SDF93466.1"/>
    </source>
</evidence>
<dbReference type="GO" id="GO:0006014">
    <property type="term" value="P:D-ribose metabolic process"/>
    <property type="evidence" value="ECO:0007669"/>
    <property type="project" value="InterPro"/>
</dbReference>
<evidence type="ECO:0000259" key="3">
    <source>
        <dbReference type="Pfam" id="PF00294"/>
    </source>
</evidence>
<dbReference type="InterPro" id="IPR002173">
    <property type="entry name" value="Carboh/pur_kinase_PfkB_CS"/>
</dbReference>
<dbReference type="GO" id="GO:0004747">
    <property type="term" value="F:ribokinase activity"/>
    <property type="evidence" value="ECO:0007669"/>
    <property type="project" value="InterPro"/>
</dbReference>
<dbReference type="InterPro" id="IPR011611">
    <property type="entry name" value="PfkB_dom"/>
</dbReference>
<evidence type="ECO:0000313" key="5">
    <source>
        <dbReference type="Proteomes" id="UP000182427"/>
    </source>
</evidence>
<dbReference type="SUPFAM" id="SSF53613">
    <property type="entry name" value="Ribokinase-like"/>
    <property type="match status" value="1"/>
</dbReference>
<dbReference type="GO" id="GO:0005829">
    <property type="term" value="C:cytosol"/>
    <property type="evidence" value="ECO:0007669"/>
    <property type="project" value="TreeGrafter"/>
</dbReference>
<name>A0A1G7Q4M8_9BACT</name>
<dbReference type="PANTHER" id="PTHR10584">
    <property type="entry name" value="SUGAR KINASE"/>
    <property type="match status" value="1"/>
</dbReference>
<feature type="domain" description="Carbohydrate kinase PfkB" evidence="3">
    <location>
        <begin position="1"/>
        <end position="236"/>
    </location>
</feature>
<dbReference type="InterPro" id="IPR029056">
    <property type="entry name" value="Ribokinase-like"/>
</dbReference>
<keyword evidence="5" id="KW-1185">Reference proteome</keyword>
<evidence type="ECO:0000256" key="1">
    <source>
        <dbReference type="ARBA" id="ARBA00022679"/>
    </source>
</evidence>
<dbReference type="Proteomes" id="UP000182427">
    <property type="component" value="Chromosome I"/>
</dbReference>